<accession>A0ACB7S200</accession>
<name>A0ACB7S200_HYAAI</name>
<sequence>MSSAKDIAPAATATRSDQRKPNDLQSEPASPTLSAEGTAPSTAATTAVKGSVNVESPTAPPLPAGSSSTTVIEPQDQQAKEQNKESFPPEVPSPALQQANQPMAVTKIQVAAAQPKVKSPAAEKRKARRQPSTNPQSGANKDTPVSSPKYSGSPARASGRADGAKGSIKRHHRPTGVGTPSPLPSPSRVTAAEKEAQAGSGPPSPMTMSCDITPPARVDPPSTAPSPTMSTTNMRKQSDNQADVRDKSPPHKSPRRRSLMEAELVTSYEKLRDLVQSRSQDTIITKTPLTRSLSDLRSLSKSRVPGKSARITTAVTICLCVVFFGALLYLVRRSPAALKLKVCRTDDCQRHAALLTDHLNTTIDPCDDFEAFVCSAWQVSRDHREQDRSVMDHLRYAWYSHFEDTLTTGSLKYFTGRKPLAMYQMCNLYFPSNASQVQLMHKFFADHGFRWPQPPAVLQSPLALLVMLSYRWASPYWITVYHMHPSKSRRQRVLITPGLYIPILRNHHYNVASAYGRYWQQFLELFYPDPETRPPMNAEVVEDFRAMEEYVLESLHAAIESRRKRPAIFPFGKIDAHVPNTSAVEWVEAFQAGMSLEPSLTLEDEIVTDVAFLEVVGGLLAKYGKLKLNQHLAWLILQYYAPMTDYAFLVGYFGSKEKAAAYRPFYCAHKVEATYKVLVLALGVVARLTDVDRKAIDGGFKSIVSAAFGKVRNSFWMDDKDKVSIITKLASTSMAFWPPEAILNNSELERLYEEFPENGSSFADYWITSLAAMDRMNRTAEYAKALLLPSNNFPVYAGYGYITNTVRLAIGAAVAPVFYSNGTKGMLYGGLLFLMAMQMVKAFDDQGIRWYTNETALNDTFLSSNSLQAFHERTDCDYGAGKGSTFPEVPAIEIAYAALTESHLLHKTEPLALSEQLPEDKVFFMTLCYMTCGSMHLRHGTMDCNKAVRNFDPFARVYACKKGSKMNPEKKCSFFA</sequence>
<proteinExistence type="predicted"/>
<comment type="caution">
    <text evidence="1">The sequence shown here is derived from an EMBL/GenBank/DDBJ whole genome shotgun (WGS) entry which is preliminary data.</text>
</comment>
<gene>
    <name evidence="1" type="ORF">HPB50_016842</name>
</gene>
<evidence type="ECO:0000313" key="1">
    <source>
        <dbReference type="EMBL" id="KAH6928505.1"/>
    </source>
</evidence>
<dbReference type="EMBL" id="CM023486">
    <property type="protein sequence ID" value="KAH6928505.1"/>
    <property type="molecule type" value="Genomic_DNA"/>
</dbReference>
<keyword evidence="2" id="KW-1185">Reference proteome</keyword>
<protein>
    <submittedName>
        <fullName evidence="1">Uncharacterized protein</fullName>
    </submittedName>
</protein>
<dbReference type="Proteomes" id="UP000821845">
    <property type="component" value="Chromosome 6"/>
</dbReference>
<reference evidence="1" key="1">
    <citation type="submission" date="2020-05" db="EMBL/GenBank/DDBJ databases">
        <title>Large-scale comparative analyses of tick genomes elucidate their genetic diversity and vector capacities.</title>
        <authorList>
            <person name="Jia N."/>
            <person name="Wang J."/>
            <person name="Shi W."/>
            <person name="Du L."/>
            <person name="Sun Y."/>
            <person name="Zhan W."/>
            <person name="Jiang J."/>
            <person name="Wang Q."/>
            <person name="Zhang B."/>
            <person name="Ji P."/>
            <person name="Sakyi L.B."/>
            <person name="Cui X."/>
            <person name="Yuan T."/>
            <person name="Jiang B."/>
            <person name="Yang W."/>
            <person name="Lam T.T.-Y."/>
            <person name="Chang Q."/>
            <person name="Ding S."/>
            <person name="Wang X."/>
            <person name="Zhu J."/>
            <person name="Ruan X."/>
            <person name="Zhao L."/>
            <person name="Wei J."/>
            <person name="Que T."/>
            <person name="Du C."/>
            <person name="Cheng J."/>
            <person name="Dai P."/>
            <person name="Han X."/>
            <person name="Huang E."/>
            <person name="Gao Y."/>
            <person name="Liu J."/>
            <person name="Shao H."/>
            <person name="Ye R."/>
            <person name="Li L."/>
            <person name="Wei W."/>
            <person name="Wang X."/>
            <person name="Wang C."/>
            <person name="Yang T."/>
            <person name="Huo Q."/>
            <person name="Li W."/>
            <person name="Guo W."/>
            <person name="Chen H."/>
            <person name="Zhou L."/>
            <person name="Ni X."/>
            <person name="Tian J."/>
            <person name="Zhou Y."/>
            <person name="Sheng Y."/>
            <person name="Liu T."/>
            <person name="Pan Y."/>
            <person name="Xia L."/>
            <person name="Li J."/>
            <person name="Zhao F."/>
            <person name="Cao W."/>
        </authorList>
    </citation>
    <scope>NUCLEOTIDE SEQUENCE</scope>
    <source>
        <strain evidence="1">Hyas-2018</strain>
    </source>
</reference>
<organism evidence="1 2">
    <name type="scientific">Hyalomma asiaticum</name>
    <name type="common">Tick</name>
    <dbReference type="NCBI Taxonomy" id="266040"/>
    <lineage>
        <taxon>Eukaryota</taxon>
        <taxon>Metazoa</taxon>
        <taxon>Ecdysozoa</taxon>
        <taxon>Arthropoda</taxon>
        <taxon>Chelicerata</taxon>
        <taxon>Arachnida</taxon>
        <taxon>Acari</taxon>
        <taxon>Parasitiformes</taxon>
        <taxon>Ixodida</taxon>
        <taxon>Ixodoidea</taxon>
        <taxon>Ixodidae</taxon>
        <taxon>Hyalomminae</taxon>
        <taxon>Hyalomma</taxon>
    </lineage>
</organism>
<evidence type="ECO:0000313" key="2">
    <source>
        <dbReference type="Proteomes" id="UP000821845"/>
    </source>
</evidence>